<proteinExistence type="predicted"/>
<dbReference type="GO" id="GO:0071949">
    <property type="term" value="F:FAD binding"/>
    <property type="evidence" value="ECO:0007669"/>
    <property type="project" value="InterPro"/>
</dbReference>
<dbReference type="Gene3D" id="3.30.9.10">
    <property type="entry name" value="D-Amino Acid Oxidase, subunit A, domain 2"/>
    <property type="match status" value="1"/>
</dbReference>
<dbReference type="PANTHER" id="PTHR46865:SF2">
    <property type="entry name" value="MONOOXYGENASE"/>
    <property type="match status" value="1"/>
</dbReference>
<dbReference type="OrthoDB" id="9766816at2"/>
<evidence type="ECO:0000259" key="1">
    <source>
        <dbReference type="Pfam" id="PF01494"/>
    </source>
</evidence>
<dbReference type="Pfam" id="PF01494">
    <property type="entry name" value="FAD_binding_3"/>
    <property type="match status" value="1"/>
</dbReference>
<evidence type="ECO:0000313" key="2">
    <source>
        <dbReference type="EMBL" id="SMO96467.1"/>
    </source>
</evidence>
<dbReference type="AlphaFoldDB" id="A0A521FJS7"/>
<accession>A0A521FJS7</accession>
<dbReference type="PRINTS" id="PR00420">
    <property type="entry name" value="RNGMNOXGNASE"/>
</dbReference>
<dbReference type="Gene3D" id="3.50.50.60">
    <property type="entry name" value="FAD/NAD(P)-binding domain"/>
    <property type="match status" value="1"/>
</dbReference>
<dbReference type="EMBL" id="FXTN01000013">
    <property type="protein sequence ID" value="SMO96467.1"/>
    <property type="molecule type" value="Genomic_DNA"/>
</dbReference>
<dbReference type="PANTHER" id="PTHR46865">
    <property type="entry name" value="OXIDOREDUCTASE-RELATED"/>
    <property type="match status" value="1"/>
</dbReference>
<keyword evidence="3" id="KW-1185">Reference proteome</keyword>
<dbReference type="InterPro" id="IPR002938">
    <property type="entry name" value="FAD-bd"/>
</dbReference>
<evidence type="ECO:0000313" key="3">
    <source>
        <dbReference type="Proteomes" id="UP000320300"/>
    </source>
</evidence>
<organism evidence="2 3">
    <name type="scientific">Pedobacter westerhofensis</name>
    <dbReference type="NCBI Taxonomy" id="425512"/>
    <lineage>
        <taxon>Bacteria</taxon>
        <taxon>Pseudomonadati</taxon>
        <taxon>Bacteroidota</taxon>
        <taxon>Sphingobacteriia</taxon>
        <taxon>Sphingobacteriales</taxon>
        <taxon>Sphingobacteriaceae</taxon>
        <taxon>Pedobacter</taxon>
    </lineage>
</organism>
<dbReference type="InterPro" id="IPR036188">
    <property type="entry name" value="FAD/NAD-bd_sf"/>
</dbReference>
<sequence length="374" mass="41868">MKTSTNKTVLISGASFAGLSAAFWMSRLGYHVTIAEIAKGIKLGGSPVNIEGITVDIIRKMGIYEQVGSNTITMELLEFKNADDISEGAMDRSASKDPHKAEGFEIERNTLLNLLYDLVKNTAEFIFSTSITGLKESSDQISVTFNNGSTRDFDLLLGCDGIHSPVRRICFGHEHEYSHFLGQYFSITIINKLLIPENTTQFFNIPDKSVMLNAYNGKTDIIFCFHSDNEIAYDYRDEAQQRQIILDQFAGVNWRTAELLSEMMESKNFYFDKFCQIKMPSWTKGRVALVGDAGYCASPAAGMGGSLAINGAAALADAFEKSEESFENAFEEYNKSFRPFLTEVQERVSTKSMEILFPRTEEAIRKRNTEGFEL</sequence>
<dbReference type="RefSeq" id="WP_142530516.1">
    <property type="nucleotide sequence ID" value="NZ_CBCSJO010000012.1"/>
</dbReference>
<name>A0A521FJS7_9SPHI</name>
<feature type="domain" description="FAD-binding" evidence="1">
    <location>
        <begin position="8"/>
        <end position="339"/>
    </location>
</feature>
<gene>
    <name evidence="2" type="ORF">SAMN06265348_11388</name>
</gene>
<dbReference type="SUPFAM" id="SSF51905">
    <property type="entry name" value="FAD/NAD(P)-binding domain"/>
    <property type="match status" value="1"/>
</dbReference>
<dbReference type="InterPro" id="IPR051704">
    <property type="entry name" value="FAD_aromatic-hydroxylase"/>
</dbReference>
<dbReference type="Proteomes" id="UP000320300">
    <property type="component" value="Unassembled WGS sequence"/>
</dbReference>
<protein>
    <submittedName>
        <fullName evidence="2">2-polyprenyl-6-methoxyphenol hydroxylase</fullName>
    </submittedName>
</protein>
<reference evidence="2 3" key="1">
    <citation type="submission" date="2017-05" db="EMBL/GenBank/DDBJ databases">
        <authorList>
            <person name="Varghese N."/>
            <person name="Submissions S."/>
        </authorList>
    </citation>
    <scope>NUCLEOTIDE SEQUENCE [LARGE SCALE GENOMIC DNA]</scope>
    <source>
        <strain evidence="2 3">DSM 19036</strain>
    </source>
</reference>